<evidence type="ECO:0000313" key="4">
    <source>
        <dbReference type="EMBL" id="WED43696.1"/>
    </source>
</evidence>
<gene>
    <name evidence="4" type="ORF">PXX05_02660</name>
</gene>
<feature type="coiled-coil region" evidence="1">
    <location>
        <begin position="35"/>
        <end position="80"/>
    </location>
</feature>
<organism evidence="4 5">
    <name type="scientific">Legionella cardiaca</name>
    <dbReference type="NCBI Taxonomy" id="1071983"/>
    <lineage>
        <taxon>Bacteria</taxon>
        <taxon>Pseudomonadati</taxon>
        <taxon>Pseudomonadota</taxon>
        <taxon>Gammaproteobacteria</taxon>
        <taxon>Legionellales</taxon>
        <taxon>Legionellaceae</taxon>
        <taxon>Legionella</taxon>
    </lineage>
</organism>
<evidence type="ECO:0008006" key="6">
    <source>
        <dbReference type="Google" id="ProtNLM"/>
    </source>
</evidence>
<reference evidence="4 5" key="1">
    <citation type="submission" date="2023-02" db="EMBL/GenBank/DDBJ databases">
        <title>Genome Sequence of L. cardiaca H63T.</title>
        <authorList>
            <person name="Lopez A.E."/>
            <person name="Cianciotto N.P."/>
        </authorList>
    </citation>
    <scope>NUCLEOTIDE SEQUENCE [LARGE SCALE GENOMIC DNA]</scope>
    <source>
        <strain evidence="4 5">H63</strain>
    </source>
</reference>
<feature type="compositionally biased region" description="Basic and acidic residues" evidence="2">
    <location>
        <begin position="9"/>
        <end position="23"/>
    </location>
</feature>
<feature type="region of interest" description="Disordered" evidence="2">
    <location>
        <begin position="1"/>
        <end position="24"/>
    </location>
</feature>
<keyword evidence="1" id="KW-0175">Coiled coil</keyword>
<name>A0ABY8AVC7_9GAMM</name>
<dbReference type="EMBL" id="CP119078">
    <property type="protein sequence ID" value="WED43696.1"/>
    <property type="molecule type" value="Genomic_DNA"/>
</dbReference>
<keyword evidence="3" id="KW-0812">Transmembrane</keyword>
<keyword evidence="5" id="KW-1185">Reference proteome</keyword>
<evidence type="ECO:0000256" key="1">
    <source>
        <dbReference type="SAM" id="Coils"/>
    </source>
</evidence>
<dbReference type="RefSeq" id="WP_275089508.1">
    <property type="nucleotide sequence ID" value="NZ_CP119078.1"/>
</dbReference>
<keyword evidence="3" id="KW-0472">Membrane</keyword>
<sequence length="109" mass="12578">MTKTPSKSDNGKEKTKHLHKEDNLTVDPVSRTRKKGDREIELDKIEEQYQQLKNNTEEWIEESKKKFDEAQETIKSYADELAQNVKKNPLTSILIAGGIGFILSSLFRK</sequence>
<evidence type="ECO:0000256" key="3">
    <source>
        <dbReference type="SAM" id="Phobius"/>
    </source>
</evidence>
<proteinExistence type="predicted"/>
<accession>A0ABY8AVC7</accession>
<evidence type="ECO:0000313" key="5">
    <source>
        <dbReference type="Proteomes" id="UP001222087"/>
    </source>
</evidence>
<evidence type="ECO:0000256" key="2">
    <source>
        <dbReference type="SAM" id="MobiDB-lite"/>
    </source>
</evidence>
<keyword evidence="3" id="KW-1133">Transmembrane helix</keyword>
<dbReference type="Proteomes" id="UP001222087">
    <property type="component" value="Chromosome"/>
</dbReference>
<protein>
    <recommendedName>
        <fullName evidence="6">DUF883 domain-containing protein</fullName>
    </recommendedName>
</protein>
<feature type="transmembrane region" description="Helical" evidence="3">
    <location>
        <begin position="90"/>
        <end position="107"/>
    </location>
</feature>